<dbReference type="PANTHER" id="PTHR35493:SF1">
    <property type="entry name" value="STRUCTURAL MAINTENANCE OF CHROMOSOMES PROTEIN"/>
    <property type="match status" value="1"/>
</dbReference>
<organism evidence="3 4">
    <name type="scientific">Actinidia rufa</name>
    <dbReference type="NCBI Taxonomy" id="165716"/>
    <lineage>
        <taxon>Eukaryota</taxon>
        <taxon>Viridiplantae</taxon>
        <taxon>Streptophyta</taxon>
        <taxon>Embryophyta</taxon>
        <taxon>Tracheophyta</taxon>
        <taxon>Spermatophyta</taxon>
        <taxon>Magnoliopsida</taxon>
        <taxon>eudicotyledons</taxon>
        <taxon>Gunneridae</taxon>
        <taxon>Pentapetalae</taxon>
        <taxon>asterids</taxon>
        <taxon>Ericales</taxon>
        <taxon>Actinidiaceae</taxon>
        <taxon>Actinidia</taxon>
    </lineage>
</organism>
<dbReference type="OrthoDB" id="1747464at2759"/>
<name>A0A7J0FTU3_9ERIC</name>
<feature type="compositionally biased region" description="Low complexity" evidence="2">
    <location>
        <begin position="13"/>
        <end position="30"/>
    </location>
</feature>
<sequence>MSSIKSAASRYNSFDSRSSTQSHHSDPSSSAELKPRRNQFYHASGAIVRAKSSDAAPMKVKNEANLSAMVKKLVAGKPKKEENLVIPADFIAEDLKKAGRKESNFAGLWLWCLGVRESFLSQNKEQEAEIAELKMMLEEKNREVVYSFQVLYGWNTLVNLIVESLELRMNWHHL</sequence>
<feature type="compositionally biased region" description="Polar residues" evidence="2">
    <location>
        <begin position="1"/>
        <end position="12"/>
    </location>
</feature>
<keyword evidence="4" id="KW-1185">Reference proteome</keyword>
<evidence type="ECO:0000313" key="4">
    <source>
        <dbReference type="Proteomes" id="UP000585474"/>
    </source>
</evidence>
<protein>
    <submittedName>
        <fullName evidence="3">Uncharacterized protein</fullName>
    </submittedName>
</protein>
<dbReference type="EMBL" id="BJWL01000015">
    <property type="protein sequence ID" value="GFZ02113.1"/>
    <property type="molecule type" value="Genomic_DNA"/>
</dbReference>
<keyword evidence="1" id="KW-0175">Coiled coil</keyword>
<comment type="caution">
    <text evidence="3">The sequence shown here is derived from an EMBL/GenBank/DDBJ whole genome shotgun (WGS) entry which is preliminary data.</text>
</comment>
<evidence type="ECO:0000256" key="2">
    <source>
        <dbReference type="SAM" id="MobiDB-lite"/>
    </source>
</evidence>
<accession>A0A7J0FTU3</accession>
<feature type="region of interest" description="Disordered" evidence="2">
    <location>
        <begin position="1"/>
        <end position="36"/>
    </location>
</feature>
<gene>
    <name evidence="3" type="ORF">Acr_15g0007220</name>
</gene>
<evidence type="ECO:0000313" key="3">
    <source>
        <dbReference type="EMBL" id="GFZ02113.1"/>
    </source>
</evidence>
<proteinExistence type="predicted"/>
<feature type="coiled-coil region" evidence="1">
    <location>
        <begin position="116"/>
        <end position="143"/>
    </location>
</feature>
<dbReference type="AlphaFoldDB" id="A0A7J0FTU3"/>
<evidence type="ECO:0000256" key="1">
    <source>
        <dbReference type="SAM" id="Coils"/>
    </source>
</evidence>
<reference evidence="3 4" key="1">
    <citation type="submission" date="2019-07" db="EMBL/GenBank/DDBJ databases">
        <title>De Novo Assembly of kiwifruit Actinidia rufa.</title>
        <authorList>
            <person name="Sugita-Konishi S."/>
            <person name="Sato K."/>
            <person name="Mori E."/>
            <person name="Abe Y."/>
            <person name="Kisaki G."/>
            <person name="Hamano K."/>
            <person name="Suezawa K."/>
            <person name="Otani M."/>
            <person name="Fukuda T."/>
            <person name="Manabe T."/>
            <person name="Gomi K."/>
            <person name="Tabuchi M."/>
            <person name="Akimitsu K."/>
            <person name="Kataoka I."/>
        </authorList>
    </citation>
    <scope>NUCLEOTIDE SEQUENCE [LARGE SCALE GENOMIC DNA]</scope>
    <source>
        <strain evidence="4">cv. Fuchu</strain>
    </source>
</reference>
<dbReference type="PANTHER" id="PTHR35493">
    <property type="entry name" value="STRUCTURAL MAINTENANCE OF CHROMOSOMES PROTEIN"/>
    <property type="match status" value="1"/>
</dbReference>
<dbReference type="Proteomes" id="UP000585474">
    <property type="component" value="Unassembled WGS sequence"/>
</dbReference>